<dbReference type="PIRSF" id="PIRSF000941">
    <property type="entry name" value="DUSP12"/>
    <property type="match status" value="1"/>
</dbReference>
<comment type="caution">
    <text evidence="9">The sequence shown here is derived from an EMBL/GenBank/DDBJ whole genome shotgun (WGS) entry which is preliminary data.</text>
</comment>
<dbReference type="GO" id="GO:0004725">
    <property type="term" value="F:protein tyrosine phosphatase activity"/>
    <property type="evidence" value="ECO:0007669"/>
    <property type="project" value="UniProtKB-EC"/>
</dbReference>
<keyword evidence="10" id="KW-1185">Reference proteome</keyword>
<evidence type="ECO:0000256" key="4">
    <source>
        <dbReference type="ARBA" id="ARBA00022912"/>
    </source>
</evidence>
<dbReference type="GO" id="GO:0005634">
    <property type="term" value="C:nucleus"/>
    <property type="evidence" value="ECO:0007669"/>
    <property type="project" value="TreeGrafter"/>
</dbReference>
<dbReference type="AlphaFoldDB" id="A0AA39R465"/>
<dbReference type="InterPro" id="IPR000340">
    <property type="entry name" value="Dual-sp_phosphatase_cat-dom"/>
</dbReference>
<evidence type="ECO:0000259" key="7">
    <source>
        <dbReference type="PROSITE" id="PS50054"/>
    </source>
</evidence>
<proteinExistence type="inferred from homology"/>
<accession>A0AA39R465</accession>
<dbReference type="GO" id="GO:0008138">
    <property type="term" value="F:protein tyrosine/serine/threonine phosphatase activity"/>
    <property type="evidence" value="ECO:0007669"/>
    <property type="project" value="InterPro"/>
</dbReference>
<evidence type="ECO:0000259" key="8">
    <source>
        <dbReference type="PROSITE" id="PS50056"/>
    </source>
</evidence>
<dbReference type="Gene3D" id="3.90.190.10">
    <property type="entry name" value="Protein tyrosine phosphatase superfamily"/>
    <property type="match status" value="1"/>
</dbReference>
<dbReference type="SMART" id="SM00195">
    <property type="entry name" value="DSPc"/>
    <property type="match status" value="1"/>
</dbReference>
<organism evidence="9 10">
    <name type="scientific">Cladonia borealis</name>
    <dbReference type="NCBI Taxonomy" id="184061"/>
    <lineage>
        <taxon>Eukaryota</taxon>
        <taxon>Fungi</taxon>
        <taxon>Dikarya</taxon>
        <taxon>Ascomycota</taxon>
        <taxon>Pezizomycotina</taxon>
        <taxon>Lecanoromycetes</taxon>
        <taxon>OSLEUM clade</taxon>
        <taxon>Lecanoromycetidae</taxon>
        <taxon>Lecanorales</taxon>
        <taxon>Lecanorineae</taxon>
        <taxon>Cladoniaceae</taxon>
        <taxon>Cladonia</taxon>
    </lineage>
</organism>
<feature type="active site" description="Phosphocysteine intermediate" evidence="5">
    <location>
        <position position="90"/>
    </location>
</feature>
<keyword evidence="4" id="KW-0904">Protein phosphatase</keyword>
<comment type="similarity">
    <text evidence="1">Belongs to the protein-tyrosine phosphatase family. Non-receptor class dual specificity subfamily.</text>
</comment>
<dbReference type="SUPFAM" id="SSF52799">
    <property type="entry name" value="(Phosphotyrosine protein) phosphatases II"/>
    <property type="match status" value="1"/>
</dbReference>
<dbReference type="PANTHER" id="PTHR45848">
    <property type="entry name" value="DUAL SPECIFICITY PROTEIN PHOSPHATASE 12 FAMILY MEMBER"/>
    <property type="match status" value="1"/>
</dbReference>
<dbReference type="InterPro" id="IPR000387">
    <property type="entry name" value="Tyr_Pase_dom"/>
</dbReference>
<sequence length="355" mass="39017">MSLDRITGDANLYIGGLFSLRRKDSLKKANITHVVSALRLPLDNDLFTNFKHHVVEVDDVEDENIIEHFAGSNAFIQEGLNGGGGVLVHCAMGKSRSVTLIIAYLLSRSLHPTQASQTTSSSPLTPSSALHLIRLTRPFAEPNPGFMHQLHLYHRMSCPPTLSLLEAHPSYQHWLYQRRVEESLATGQAPSVGDLRFSDETSQPVDVERGAAAEEGGGKSRGEEEGGVVETETPAPSAPSISSFRCRRCRAPLATSSYLVSHNPPASHLSPPKPQPACAHIHITPLSWMRPELELGKLEGRLFCPNKKCGQSVGRYAWQGMKCSCGEWVVPGMTLGRGRVDEMRERERVRAEGKM</sequence>
<evidence type="ECO:0000313" key="9">
    <source>
        <dbReference type="EMBL" id="KAK0514480.1"/>
    </source>
</evidence>
<keyword evidence="3" id="KW-0378">Hydrolase</keyword>
<dbReference type="InterPro" id="IPR020422">
    <property type="entry name" value="TYR_PHOSPHATASE_DUAL_dom"/>
</dbReference>
<feature type="region of interest" description="Disordered" evidence="6">
    <location>
        <begin position="190"/>
        <end position="242"/>
    </location>
</feature>
<evidence type="ECO:0000313" key="10">
    <source>
        <dbReference type="Proteomes" id="UP001166286"/>
    </source>
</evidence>
<dbReference type="PROSITE" id="PS00028">
    <property type="entry name" value="ZINC_FINGER_C2H2_1"/>
    <property type="match status" value="1"/>
</dbReference>
<evidence type="ECO:0000256" key="2">
    <source>
        <dbReference type="ARBA" id="ARBA00013064"/>
    </source>
</evidence>
<evidence type="ECO:0000256" key="6">
    <source>
        <dbReference type="SAM" id="MobiDB-lite"/>
    </source>
</evidence>
<dbReference type="InterPro" id="IPR013087">
    <property type="entry name" value="Znf_C2H2_type"/>
</dbReference>
<protein>
    <recommendedName>
        <fullName evidence="2">protein-tyrosine-phosphatase</fullName>
        <ecNumber evidence="2">3.1.3.48</ecNumber>
    </recommendedName>
</protein>
<evidence type="ECO:0000256" key="5">
    <source>
        <dbReference type="PIRSR" id="PIRSR000941-50"/>
    </source>
</evidence>
<feature type="compositionally biased region" description="Basic and acidic residues" evidence="6">
    <location>
        <begin position="206"/>
        <end position="224"/>
    </location>
</feature>
<evidence type="ECO:0000256" key="3">
    <source>
        <dbReference type="ARBA" id="ARBA00022801"/>
    </source>
</evidence>
<dbReference type="EMBL" id="JAFEKC020000005">
    <property type="protein sequence ID" value="KAK0514480.1"/>
    <property type="molecule type" value="Genomic_DNA"/>
</dbReference>
<dbReference type="InterPro" id="IPR016278">
    <property type="entry name" value="DUSP12"/>
</dbReference>
<evidence type="ECO:0000256" key="1">
    <source>
        <dbReference type="ARBA" id="ARBA00008601"/>
    </source>
</evidence>
<dbReference type="InterPro" id="IPR029021">
    <property type="entry name" value="Prot-tyrosine_phosphatase-like"/>
</dbReference>
<dbReference type="PANTHER" id="PTHR45848:SF4">
    <property type="entry name" value="DUAL SPECIFICITY PROTEIN PHOSPHATASE 12"/>
    <property type="match status" value="1"/>
</dbReference>
<dbReference type="EC" id="3.1.3.48" evidence="2"/>
<reference evidence="9" key="1">
    <citation type="submission" date="2023-03" db="EMBL/GenBank/DDBJ databases">
        <title>Complete genome of Cladonia borealis.</title>
        <authorList>
            <person name="Park H."/>
        </authorList>
    </citation>
    <scope>NUCLEOTIDE SEQUENCE</scope>
    <source>
        <strain evidence="9">ANT050790</strain>
    </source>
</reference>
<dbReference type="Proteomes" id="UP001166286">
    <property type="component" value="Unassembled WGS sequence"/>
</dbReference>
<feature type="domain" description="Tyrosine specific protein phosphatases" evidence="8">
    <location>
        <begin position="67"/>
        <end position="138"/>
    </location>
</feature>
<name>A0AA39R465_9LECA</name>
<gene>
    <name evidence="9" type="ORF">JMJ35_003097</name>
</gene>
<dbReference type="PROSITE" id="PS50056">
    <property type="entry name" value="TYR_PHOSPHATASE_2"/>
    <property type="match status" value="1"/>
</dbReference>
<dbReference type="Pfam" id="PF00782">
    <property type="entry name" value="DSPc"/>
    <property type="match status" value="1"/>
</dbReference>
<feature type="domain" description="Tyrosine-protein phosphatase" evidence="7">
    <location>
        <begin position="4"/>
        <end position="159"/>
    </location>
</feature>
<dbReference type="PROSITE" id="PS50054">
    <property type="entry name" value="TYR_PHOSPHATASE_DUAL"/>
    <property type="match status" value="1"/>
</dbReference>